<protein>
    <recommendedName>
        <fullName evidence="4">Rieske domain-containing protein</fullName>
    </recommendedName>
</protein>
<dbReference type="EMBL" id="JBHSFN010000011">
    <property type="protein sequence ID" value="MFC4588210.1"/>
    <property type="molecule type" value="Genomic_DNA"/>
</dbReference>
<organism evidence="2 3">
    <name type="scientific">Sphaerisporangium corydalis</name>
    <dbReference type="NCBI Taxonomy" id="1441875"/>
    <lineage>
        <taxon>Bacteria</taxon>
        <taxon>Bacillati</taxon>
        <taxon>Actinomycetota</taxon>
        <taxon>Actinomycetes</taxon>
        <taxon>Streptosporangiales</taxon>
        <taxon>Streptosporangiaceae</taxon>
        <taxon>Sphaerisporangium</taxon>
    </lineage>
</organism>
<proteinExistence type="predicted"/>
<evidence type="ECO:0000256" key="1">
    <source>
        <dbReference type="SAM" id="MobiDB-lite"/>
    </source>
</evidence>
<reference evidence="3" key="1">
    <citation type="journal article" date="2019" name="Int. J. Syst. Evol. Microbiol.">
        <title>The Global Catalogue of Microorganisms (GCM) 10K type strain sequencing project: providing services to taxonomists for standard genome sequencing and annotation.</title>
        <authorList>
            <consortium name="The Broad Institute Genomics Platform"/>
            <consortium name="The Broad Institute Genome Sequencing Center for Infectious Disease"/>
            <person name="Wu L."/>
            <person name="Ma J."/>
        </authorList>
    </citation>
    <scope>NUCLEOTIDE SEQUENCE [LARGE SCALE GENOMIC DNA]</scope>
    <source>
        <strain evidence="3">CCUG 49560</strain>
    </source>
</reference>
<keyword evidence="3" id="KW-1185">Reference proteome</keyword>
<dbReference type="RefSeq" id="WP_262844467.1">
    <property type="nucleotide sequence ID" value="NZ_JANZYP010000029.1"/>
</dbReference>
<accession>A0ABV9EF69</accession>
<name>A0ABV9EF69_9ACTN</name>
<evidence type="ECO:0000313" key="3">
    <source>
        <dbReference type="Proteomes" id="UP001595891"/>
    </source>
</evidence>
<comment type="caution">
    <text evidence="2">The sequence shown here is derived from an EMBL/GenBank/DDBJ whole genome shotgun (WGS) entry which is preliminary data.</text>
</comment>
<evidence type="ECO:0008006" key="4">
    <source>
        <dbReference type="Google" id="ProtNLM"/>
    </source>
</evidence>
<feature type="region of interest" description="Disordered" evidence="1">
    <location>
        <begin position="34"/>
        <end position="60"/>
    </location>
</feature>
<sequence>MPRDEQPARPGPLQGRGDRIGVLGHLLPRLLRLPDETSRTSGPLFLSMRRPAPARRPAAADICPHTGHARLGYDRARVKGTP</sequence>
<feature type="compositionally biased region" description="Low complexity" evidence="1">
    <location>
        <begin position="49"/>
        <end position="60"/>
    </location>
</feature>
<dbReference type="Proteomes" id="UP001595891">
    <property type="component" value="Unassembled WGS sequence"/>
</dbReference>
<gene>
    <name evidence="2" type="ORF">ACFO8L_19125</name>
</gene>
<evidence type="ECO:0000313" key="2">
    <source>
        <dbReference type="EMBL" id="MFC4588210.1"/>
    </source>
</evidence>